<dbReference type="AlphaFoldDB" id="A0A7T7BL97"/>
<dbReference type="GO" id="GO:0006644">
    <property type="term" value="P:phospholipid metabolic process"/>
    <property type="evidence" value="ECO:0007669"/>
    <property type="project" value="InterPro"/>
</dbReference>
<reference evidence="1 2" key="1">
    <citation type="submission" date="2020-08" db="EMBL/GenBank/DDBJ databases">
        <title>The completed genome sequence of the pathogenic ascomycete fungus Penicillium digitatum.</title>
        <authorList>
            <person name="Wang M."/>
        </authorList>
    </citation>
    <scope>NUCLEOTIDE SEQUENCE [LARGE SCALE GENOMIC DNA]</scope>
    <source>
        <strain evidence="1 2">PdW03</strain>
    </source>
</reference>
<dbReference type="GeneID" id="90953010"/>
<dbReference type="Proteomes" id="UP000595662">
    <property type="component" value="Chromosome 3"/>
</dbReference>
<evidence type="ECO:0000313" key="2">
    <source>
        <dbReference type="Proteomes" id="UP000595662"/>
    </source>
</evidence>
<dbReference type="EMBL" id="CP060776">
    <property type="protein sequence ID" value="QQK43954.1"/>
    <property type="molecule type" value="Genomic_DNA"/>
</dbReference>
<evidence type="ECO:0000313" key="1">
    <source>
        <dbReference type="EMBL" id="QQK43954.1"/>
    </source>
</evidence>
<dbReference type="Gene3D" id="1.20.90.10">
    <property type="entry name" value="Phospholipase A2 domain"/>
    <property type="match status" value="1"/>
</dbReference>
<dbReference type="SUPFAM" id="SSF48619">
    <property type="entry name" value="Phospholipase A2, PLA2"/>
    <property type="match status" value="1"/>
</dbReference>
<protein>
    <recommendedName>
        <fullName evidence="3">Phospholipase A2</fullName>
    </recommendedName>
</protein>
<dbReference type="GO" id="GO:0050482">
    <property type="term" value="P:arachidonate secretion"/>
    <property type="evidence" value="ECO:0007669"/>
    <property type="project" value="InterPro"/>
</dbReference>
<dbReference type="RefSeq" id="XP_065956864.1">
    <property type="nucleotide sequence ID" value="XM_066101781.1"/>
</dbReference>
<sequence>MTLGWPSPSDILVTIKLPVHSIILGLLAAICSLQNGVVAGTDITCGGQFPKAGGGLAKRTDGCSSWGDNPAQVRDSWGSANFRGVCDEHDRCYYTIGASVDGCNGNFCGGLRNACRKAYCKKILRVTVCEPVTYEYCSQIAETYCAAVRLVADRVFAKAQDLQTRYETYITENGGITPPVLCSNGTLEGAFWKEREAGTSGSQIGLQCSLHEANTV</sequence>
<gene>
    <name evidence="1" type="ORF">Pdw03_7855</name>
</gene>
<accession>A0A7T7BL97</accession>
<evidence type="ECO:0008006" key="3">
    <source>
        <dbReference type="Google" id="ProtNLM"/>
    </source>
</evidence>
<dbReference type="GO" id="GO:0004623">
    <property type="term" value="F:phospholipase A2 activity"/>
    <property type="evidence" value="ECO:0007669"/>
    <property type="project" value="InterPro"/>
</dbReference>
<organism evidence="1 2">
    <name type="scientific">Penicillium digitatum</name>
    <name type="common">Green mold</name>
    <dbReference type="NCBI Taxonomy" id="36651"/>
    <lineage>
        <taxon>Eukaryota</taxon>
        <taxon>Fungi</taxon>
        <taxon>Dikarya</taxon>
        <taxon>Ascomycota</taxon>
        <taxon>Pezizomycotina</taxon>
        <taxon>Eurotiomycetes</taxon>
        <taxon>Eurotiomycetidae</taxon>
        <taxon>Eurotiales</taxon>
        <taxon>Aspergillaceae</taxon>
        <taxon>Penicillium</taxon>
    </lineage>
</organism>
<dbReference type="InterPro" id="IPR036444">
    <property type="entry name" value="PLipase_A2_dom_sf"/>
</dbReference>
<proteinExistence type="predicted"/>
<name>A0A7T7BL97_PENDI</name>